<dbReference type="InterPro" id="IPR013761">
    <property type="entry name" value="SAM/pointed_sf"/>
</dbReference>
<dbReference type="InterPro" id="IPR057835">
    <property type="entry name" value="EF-hand_STIM1/2"/>
</dbReference>
<dbReference type="GO" id="GO:0005886">
    <property type="term" value="C:plasma membrane"/>
    <property type="evidence" value="ECO:0007669"/>
    <property type="project" value="TreeGrafter"/>
</dbReference>
<evidence type="ECO:0000256" key="1">
    <source>
        <dbReference type="ARBA" id="ARBA00022837"/>
    </source>
</evidence>
<dbReference type="Gene3D" id="1.10.238.180">
    <property type="match status" value="1"/>
</dbReference>
<feature type="non-terminal residue" evidence="5">
    <location>
        <position position="322"/>
    </location>
</feature>
<keyword evidence="3" id="KW-0732">Signal</keyword>
<evidence type="ECO:0000313" key="5">
    <source>
        <dbReference type="EMBL" id="KNC75737.1"/>
    </source>
</evidence>
<dbReference type="OrthoDB" id="9986177at2759"/>
<feature type="signal peptide" evidence="3">
    <location>
        <begin position="1"/>
        <end position="28"/>
    </location>
</feature>
<name>A0A0L0FG33_9EUKA</name>
<dbReference type="GO" id="GO:0005509">
    <property type="term" value="F:calcium ion binding"/>
    <property type="evidence" value="ECO:0007669"/>
    <property type="project" value="TreeGrafter"/>
</dbReference>
<evidence type="ECO:0000259" key="4">
    <source>
        <dbReference type="Pfam" id="PF25578"/>
    </source>
</evidence>
<accession>A0A0L0FG33</accession>
<dbReference type="InterPro" id="IPR037608">
    <property type="entry name" value="STIM1/2"/>
</dbReference>
<feature type="compositionally biased region" description="Basic and acidic residues" evidence="2">
    <location>
        <begin position="268"/>
        <end position="278"/>
    </location>
</feature>
<dbReference type="GO" id="GO:0002115">
    <property type="term" value="P:store-operated calcium entry"/>
    <property type="evidence" value="ECO:0007669"/>
    <property type="project" value="TreeGrafter"/>
</dbReference>
<feature type="region of interest" description="Disordered" evidence="2">
    <location>
        <begin position="268"/>
        <end position="322"/>
    </location>
</feature>
<evidence type="ECO:0000256" key="3">
    <source>
        <dbReference type="SAM" id="SignalP"/>
    </source>
</evidence>
<gene>
    <name evidence="5" type="ORF">SARC_11746</name>
</gene>
<dbReference type="eggNOG" id="KOG4403">
    <property type="taxonomic scope" value="Eukaryota"/>
</dbReference>
<dbReference type="PANTHER" id="PTHR15136">
    <property type="entry name" value="STROMAL INTERACTION MOLECULE HOMOLOG"/>
    <property type="match status" value="1"/>
</dbReference>
<proteinExistence type="predicted"/>
<reference evidence="5 6" key="1">
    <citation type="submission" date="2011-02" db="EMBL/GenBank/DDBJ databases">
        <title>The Genome Sequence of Sphaeroforma arctica JP610.</title>
        <authorList>
            <consortium name="The Broad Institute Genome Sequencing Platform"/>
            <person name="Russ C."/>
            <person name="Cuomo C."/>
            <person name="Young S.K."/>
            <person name="Zeng Q."/>
            <person name="Gargeya S."/>
            <person name="Alvarado L."/>
            <person name="Berlin A."/>
            <person name="Chapman S.B."/>
            <person name="Chen Z."/>
            <person name="Freedman E."/>
            <person name="Gellesch M."/>
            <person name="Goldberg J."/>
            <person name="Griggs A."/>
            <person name="Gujja S."/>
            <person name="Heilman E."/>
            <person name="Heiman D."/>
            <person name="Howarth C."/>
            <person name="Mehta T."/>
            <person name="Neiman D."/>
            <person name="Pearson M."/>
            <person name="Roberts A."/>
            <person name="Saif S."/>
            <person name="Shea T."/>
            <person name="Shenoy N."/>
            <person name="Sisk P."/>
            <person name="Stolte C."/>
            <person name="Sykes S."/>
            <person name="White J."/>
            <person name="Yandava C."/>
            <person name="Burger G."/>
            <person name="Gray M.W."/>
            <person name="Holland P.W.H."/>
            <person name="King N."/>
            <person name="Lang F.B.F."/>
            <person name="Roger A.J."/>
            <person name="Ruiz-Trillo I."/>
            <person name="Haas B."/>
            <person name="Nusbaum C."/>
            <person name="Birren B."/>
        </authorList>
    </citation>
    <scope>NUCLEOTIDE SEQUENCE [LARGE SCALE GENOMIC DNA]</scope>
    <source>
        <strain evidence="5 6">JP610</strain>
    </source>
</reference>
<feature type="compositionally biased region" description="Polar residues" evidence="2">
    <location>
        <begin position="36"/>
        <end position="47"/>
    </location>
</feature>
<dbReference type="AlphaFoldDB" id="A0A0L0FG33"/>
<dbReference type="GO" id="GO:0005246">
    <property type="term" value="F:calcium channel regulator activity"/>
    <property type="evidence" value="ECO:0007669"/>
    <property type="project" value="InterPro"/>
</dbReference>
<protein>
    <recommendedName>
        <fullName evidence="4">STIM1/2 EF-hand domain-containing protein</fullName>
    </recommendedName>
</protein>
<keyword evidence="6" id="KW-1185">Reference proteome</keyword>
<keyword evidence="1" id="KW-0106">Calcium</keyword>
<dbReference type="Proteomes" id="UP000054560">
    <property type="component" value="Unassembled WGS sequence"/>
</dbReference>
<dbReference type="GO" id="GO:0006874">
    <property type="term" value="P:intracellular calcium ion homeostasis"/>
    <property type="evidence" value="ECO:0007669"/>
    <property type="project" value="TreeGrafter"/>
</dbReference>
<dbReference type="GeneID" id="25912250"/>
<feature type="region of interest" description="Disordered" evidence="2">
    <location>
        <begin position="36"/>
        <end position="62"/>
    </location>
</feature>
<dbReference type="SUPFAM" id="SSF47473">
    <property type="entry name" value="EF-hand"/>
    <property type="match status" value="1"/>
</dbReference>
<evidence type="ECO:0000256" key="2">
    <source>
        <dbReference type="SAM" id="MobiDB-lite"/>
    </source>
</evidence>
<dbReference type="RefSeq" id="XP_014149639.1">
    <property type="nucleotide sequence ID" value="XM_014294164.1"/>
</dbReference>
<dbReference type="PANTHER" id="PTHR15136:SF5">
    <property type="entry name" value="STROMAL INTERACTION MOLECULE HOMOLOG"/>
    <property type="match status" value="1"/>
</dbReference>
<dbReference type="InterPro" id="IPR011992">
    <property type="entry name" value="EF-hand-dom_pair"/>
</dbReference>
<feature type="chain" id="PRO_5005538711" description="STIM1/2 EF-hand domain-containing protein" evidence="3">
    <location>
        <begin position="29"/>
        <end position="322"/>
    </location>
</feature>
<feature type="compositionally biased region" description="Low complexity" evidence="2">
    <location>
        <begin position="50"/>
        <end position="62"/>
    </location>
</feature>
<dbReference type="Gene3D" id="1.10.150.50">
    <property type="entry name" value="Transcription Factor, Ets-1"/>
    <property type="match status" value="1"/>
</dbReference>
<dbReference type="GO" id="GO:0005783">
    <property type="term" value="C:endoplasmic reticulum"/>
    <property type="evidence" value="ECO:0007669"/>
    <property type="project" value="TreeGrafter"/>
</dbReference>
<organism evidence="5 6">
    <name type="scientific">Sphaeroforma arctica JP610</name>
    <dbReference type="NCBI Taxonomy" id="667725"/>
    <lineage>
        <taxon>Eukaryota</taxon>
        <taxon>Ichthyosporea</taxon>
        <taxon>Ichthyophonida</taxon>
        <taxon>Sphaeroforma</taxon>
    </lineage>
</organism>
<dbReference type="STRING" id="667725.A0A0L0FG33"/>
<dbReference type="InterPro" id="IPR018247">
    <property type="entry name" value="EF_Hand_1_Ca_BS"/>
</dbReference>
<dbReference type="EMBL" id="KQ243450">
    <property type="protein sequence ID" value="KNC75737.1"/>
    <property type="molecule type" value="Genomic_DNA"/>
</dbReference>
<dbReference type="SUPFAM" id="SSF47769">
    <property type="entry name" value="SAM/Pointed domain"/>
    <property type="match status" value="1"/>
</dbReference>
<feature type="domain" description="STIM1/2 EF-hand" evidence="4">
    <location>
        <begin position="59"/>
        <end position="135"/>
    </location>
</feature>
<sequence>MSRTCRSPVSFMHLSICLLCICFSLCNAEILKSQNSVAQSNTKSNPKVDNLSNNNNNMNNNINNNEQESDAIASIHSQIDVDNDGVVNLRESAGFLQSLIENDRERKRKDKAFHLFDSDQDDDDFVSVGELQAAWLVSAVRSWTVEDVVSWVASKPDLAAYAPALLEKGVSGKLLPVVAMGKGKMLQKWGFSAKEAEKLSQAIILETMFPSTPTWQVKDAVLGVCILLLVLSGTGLWFTSKGTKELDTQLQKMKEELENATFQLEKESKNHEFVRGDDGGTGPGSLMNSDDDLSSTAVHFPNSNRNSPTIRNFSHTQLNDLE</sequence>
<evidence type="ECO:0000313" key="6">
    <source>
        <dbReference type="Proteomes" id="UP000054560"/>
    </source>
</evidence>
<feature type="compositionally biased region" description="Polar residues" evidence="2">
    <location>
        <begin position="294"/>
        <end position="322"/>
    </location>
</feature>
<dbReference type="PROSITE" id="PS00018">
    <property type="entry name" value="EF_HAND_1"/>
    <property type="match status" value="1"/>
</dbReference>
<dbReference type="Pfam" id="PF25578">
    <property type="entry name" value="EF-hand_STIM1"/>
    <property type="match status" value="1"/>
</dbReference>